<feature type="compositionally biased region" description="Low complexity" evidence="1">
    <location>
        <begin position="250"/>
        <end position="287"/>
    </location>
</feature>
<feature type="region of interest" description="Disordered" evidence="1">
    <location>
        <begin position="743"/>
        <end position="765"/>
    </location>
</feature>
<feature type="compositionally biased region" description="Basic and acidic residues" evidence="1">
    <location>
        <begin position="387"/>
        <end position="402"/>
    </location>
</feature>
<reference evidence="2 3" key="1">
    <citation type="submission" date="2020-11" db="EMBL/GenBank/DDBJ databases">
        <title>Kefir isolates.</title>
        <authorList>
            <person name="Marcisauskas S."/>
            <person name="Kim Y."/>
            <person name="Blasche S."/>
        </authorList>
    </citation>
    <scope>NUCLEOTIDE SEQUENCE [LARGE SCALE GENOMIC DNA]</scope>
    <source>
        <strain evidence="2 3">KR</strain>
    </source>
</reference>
<feature type="compositionally biased region" description="Basic and acidic residues" evidence="1">
    <location>
        <begin position="1306"/>
        <end position="1323"/>
    </location>
</feature>
<feature type="compositionally biased region" description="Low complexity" evidence="1">
    <location>
        <begin position="1329"/>
        <end position="1339"/>
    </location>
</feature>
<feature type="region of interest" description="Disordered" evidence="1">
    <location>
        <begin position="562"/>
        <end position="651"/>
    </location>
</feature>
<feature type="region of interest" description="Disordered" evidence="1">
    <location>
        <begin position="380"/>
        <end position="410"/>
    </location>
</feature>
<dbReference type="Gene3D" id="3.80.10.10">
    <property type="entry name" value="Ribonuclease Inhibitor"/>
    <property type="match status" value="3"/>
</dbReference>
<dbReference type="PANTHER" id="PTHR48125">
    <property type="entry name" value="LP07818P1"/>
    <property type="match status" value="1"/>
</dbReference>
<evidence type="ECO:0008006" key="4">
    <source>
        <dbReference type="Google" id="ProtNLM"/>
    </source>
</evidence>
<dbReference type="Pfam" id="PF13516">
    <property type="entry name" value="LRR_6"/>
    <property type="match status" value="2"/>
</dbReference>
<feature type="compositionally biased region" description="Polar residues" evidence="1">
    <location>
        <begin position="805"/>
        <end position="816"/>
    </location>
</feature>
<feature type="region of interest" description="Disordered" evidence="1">
    <location>
        <begin position="1259"/>
        <end position="1363"/>
    </location>
</feature>
<protein>
    <recommendedName>
        <fullName evidence="4">RNI-like protein</fullName>
    </recommendedName>
</protein>
<evidence type="ECO:0000256" key="1">
    <source>
        <dbReference type="SAM" id="MobiDB-lite"/>
    </source>
</evidence>
<dbReference type="InterPro" id="IPR032675">
    <property type="entry name" value="LRR_dom_sf"/>
</dbReference>
<dbReference type="SMART" id="SM00368">
    <property type="entry name" value="LRR_RI"/>
    <property type="match status" value="7"/>
</dbReference>
<name>A0A9P6W6F2_RHOMI</name>
<evidence type="ECO:0000313" key="3">
    <source>
        <dbReference type="Proteomes" id="UP000777482"/>
    </source>
</evidence>
<dbReference type="OrthoDB" id="120976at2759"/>
<feature type="compositionally biased region" description="Low complexity" evidence="1">
    <location>
        <begin position="1354"/>
        <end position="1363"/>
    </location>
</feature>
<dbReference type="SUPFAM" id="SSF52047">
    <property type="entry name" value="RNI-like"/>
    <property type="match status" value="1"/>
</dbReference>
<feature type="region of interest" description="Disordered" evidence="1">
    <location>
        <begin position="174"/>
        <end position="194"/>
    </location>
</feature>
<accession>A0A9P6W6F2</accession>
<proteinExistence type="predicted"/>
<feature type="region of interest" description="Disordered" evidence="1">
    <location>
        <begin position="792"/>
        <end position="823"/>
    </location>
</feature>
<comment type="caution">
    <text evidence="2">The sequence shown here is derived from an EMBL/GenBank/DDBJ whole genome shotgun (WGS) entry which is preliminary data.</text>
</comment>
<feature type="compositionally biased region" description="Basic and acidic residues" evidence="1">
    <location>
        <begin position="1053"/>
        <end position="1070"/>
    </location>
</feature>
<dbReference type="EMBL" id="PUHQ01000017">
    <property type="protein sequence ID" value="KAG0663873.1"/>
    <property type="molecule type" value="Genomic_DNA"/>
</dbReference>
<feature type="compositionally biased region" description="Acidic residues" evidence="1">
    <location>
        <begin position="595"/>
        <end position="605"/>
    </location>
</feature>
<feature type="compositionally biased region" description="Low complexity" evidence="1">
    <location>
        <begin position="49"/>
        <end position="69"/>
    </location>
</feature>
<keyword evidence="3" id="KW-1185">Reference proteome</keyword>
<gene>
    <name evidence="2" type="ORF">C6P46_002099</name>
</gene>
<feature type="region of interest" description="Disordered" evidence="1">
    <location>
        <begin position="1"/>
        <end position="153"/>
    </location>
</feature>
<sequence>MSMRISSGVQDPSSADAIEDRDEAPAAAAAAAIDRHEEDEEDNDHDALSSGAGTSTCATTSPSDTASSTEPGQGVDSVAPSLGGTSGSSESTPAGLASGSEAPSPIEKESATAPTTGDEPRPPPPRRRRPLPPPPRKGILRPPSSSHAATARFSFRRDILQPFNSSYSRAGVAVDHQTGSGSAAPPPPLVSERGAAAAAAVGEAVGNAAATAGGFFGNALKRLSAAAVAAGPVAHAAPDSGEATASRAGPVAAEATATSSAPASVPANASTSTTSVASTSSSFSTLVPPSPAPAPQPLPPPPPPPPPPTAPTHPLPISSLKQVRFRMSSLKVVYPINNGTLDPIAPADEAQTRDRIEEEWRREMGIRVNGVTDPVLDHRASAAAAAGEKRAEKEKGKGKDESQIGGGGEGVKASRVYTGEELARVYAEACRTREEPGIERLRRFFRDNPKSLPKVLDLSHELLSSGAVAALSDILAIDWGCKKLVLDACGLDDDALKPLLQSLLVSASIPTVSLAGNKRIRNRGWKYLAVFLRKATFLRYLDLSETSIDRKAAEWLVQAIAPQPTPQPPLQHDKQTVGADDGDIKKVPRVRGPWEEEDDSDDDEGGGANASNLNKEDESASTEVKEEEEEEEPIPPLSPKPPLFDSAPLLKEDWSGDGAAVQSLRLENCGLRGAGLEVLANGLRVSEVKHVSLRKNRINHAGGPYLAIMMRDYPLSTDSTSVLSSALNSPALSSPTIFRNGFSNGTTAADAPTSESPAATEGRNSLTVHRRHLFKPLEEGLHTLVAGKVATTTTTETDHQRENGEISNEGRQQPSGPSGDPEMWRMSEARTRLRRQIDALPRFGALLTLDVKGNDLRHGVTYVAQVLKRNRTLKTLNLSENKIDSHGLTAIAEALKYNSTLETLDMSHNPCCGPGVEGILALRSALMVSHSLKRIFLNSTELTSEGAIALAEFLPESRSVLHLDLTNNHIDISGVLALSVSIKLNSTIRCLDLNIPPNDPDFSRLSQDILNTCVRNTELAQEKADAEARRAADGTKRVVVAQPIRKSALASTLEERQRAEERREQRRQETLRSQQDILAAAAETRDVVRELLSVDEAASAKGVIVRPSEVVRDALVQLQLAEAQLAEAAPTTRQGEEREQAEALLSELGSLLDLAKTLYDRPAAAHPAAPVEHLTVPPPAAVSADEAPPSPTFSLVDSSDEEEGEEAEAGTEMRPAANGAAQPHLDPLAILAPDSSSEQLTVPPPPLIAPSLRSPIESESRAMVAEESEVFRRGLALGVDDVSDEEDDEDHRHHRSKKNVTVDEGQVLKKSEVSGEELKKEILETPVQRSPRPSCSAEPEAPPPPPPRTHRRNSSSSSNAVDL</sequence>
<organism evidence="2 3">
    <name type="scientific">Rhodotorula mucilaginosa</name>
    <name type="common">Yeast</name>
    <name type="synonym">Rhodotorula rubra</name>
    <dbReference type="NCBI Taxonomy" id="5537"/>
    <lineage>
        <taxon>Eukaryota</taxon>
        <taxon>Fungi</taxon>
        <taxon>Dikarya</taxon>
        <taxon>Basidiomycota</taxon>
        <taxon>Pucciniomycotina</taxon>
        <taxon>Microbotryomycetes</taxon>
        <taxon>Sporidiobolales</taxon>
        <taxon>Sporidiobolaceae</taxon>
        <taxon>Rhodotorula</taxon>
    </lineage>
</organism>
<feature type="compositionally biased region" description="Pro residues" evidence="1">
    <location>
        <begin position="288"/>
        <end position="314"/>
    </location>
</feature>
<dbReference type="InterPro" id="IPR001611">
    <property type="entry name" value="Leu-rich_rpt"/>
</dbReference>
<feature type="region of interest" description="Disordered" evidence="1">
    <location>
        <begin position="235"/>
        <end position="316"/>
    </location>
</feature>
<feature type="region of interest" description="Disordered" evidence="1">
    <location>
        <begin position="1169"/>
        <end position="1220"/>
    </location>
</feature>
<feature type="compositionally biased region" description="Acidic residues" evidence="1">
    <location>
        <begin position="1198"/>
        <end position="1209"/>
    </location>
</feature>
<feature type="compositionally biased region" description="Low complexity" evidence="1">
    <location>
        <begin position="81"/>
        <end position="92"/>
    </location>
</feature>
<evidence type="ECO:0000313" key="2">
    <source>
        <dbReference type="EMBL" id="KAG0663873.1"/>
    </source>
</evidence>
<feature type="region of interest" description="Disordered" evidence="1">
    <location>
        <begin position="1051"/>
        <end position="1073"/>
    </location>
</feature>
<feature type="compositionally biased region" description="Polar residues" evidence="1">
    <location>
        <begin position="1"/>
        <end position="13"/>
    </location>
</feature>
<dbReference type="PANTHER" id="PTHR48125:SF10">
    <property type="entry name" value="OS12G0136300 PROTEIN"/>
    <property type="match status" value="1"/>
</dbReference>
<dbReference type="Proteomes" id="UP000777482">
    <property type="component" value="Unassembled WGS sequence"/>
</dbReference>